<name>A0ABS9SX68_9ACTN</name>
<evidence type="ECO:0000313" key="9">
    <source>
        <dbReference type="Proteomes" id="UP001166784"/>
    </source>
</evidence>
<protein>
    <submittedName>
        <fullName evidence="8">Polyprenyl synthetase family protein</fullName>
    </submittedName>
</protein>
<comment type="similarity">
    <text evidence="2 6">Belongs to the FPP/GGPP synthase family.</text>
</comment>
<keyword evidence="4" id="KW-0479">Metal-binding</keyword>
<evidence type="ECO:0000256" key="7">
    <source>
        <dbReference type="SAM" id="MobiDB-lite"/>
    </source>
</evidence>
<evidence type="ECO:0000256" key="4">
    <source>
        <dbReference type="ARBA" id="ARBA00022723"/>
    </source>
</evidence>
<comment type="cofactor">
    <cofactor evidence="1">
        <name>Mg(2+)</name>
        <dbReference type="ChEBI" id="CHEBI:18420"/>
    </cofactor>
</comment>
<dbReference type="EMBL" id="JAKWJU010000002">
    <property type="protein sequence ID" value="MCH6160875.1"/>
    <property type="molecule type" value="Genomic_DNA"/>
</dbReference>
<gene>
    <name evidence="8" type="ORF">MMA15_10825</name>
</gene>
<dbReference type="InterPro" id="IPR000092">
    <property type="entry name" value="Polyprenyl_synt"/>
</dbReference>
<reference evidence="8" key="1">
    <citation type="submission" date="2022-03" db="EMBL/GenBank/DDBJ databases">
        <authorList>
            <person name="Santos J.D.N."/>
            <person name="Kallscheuer N."/>
            <person name="Jogler C."/>
            <person name="Lage O.M."/>
        </authorList>
    </citation>
    <scope>NUCLEOTIDE SEQUENCE</scope>
    <source>
        <strain evidence="8">M600PL45_2</strain>
    </source>
</reference>
<evidence type="ECO:0000256" key="5">
    <source>
        <dbReference type="ARBA" id="ARBA00022842"/>
    </source>
</evidence>
<dbReference type="PROSITE" id="PS00723">
    <property type="entry name" value="POLYPRENYL_SYNTHASE_1"/>
    <property type="match status" value="1"/>
</dbReference>
<organism evidence="8 9">
    <name type="scientific">Streptomyces marispadix</name>
    <dbReference type="NCBI Taxonomy" id="2922868"/>
    <lineage>
        <taxon>Bacteria</taxon>
        <taxon>Bacillati</taxon>
        <taxon>Actinomycetota</taxon>
        <taxon>Actinomycetes</taxon>
        <taxon>Kitasatosporales</taxon>
        <taxon>Streptomycetaceae</taxon>
        <taxon>Streptomyces</taxon>
    </lineage>
</organism>
<dbReference type="SFLD" id="SFLDS00005">
    <property type="entry name" value="Isoprenoid_Synthase_Type_I"/>
    <property type="match status" value="1"/>
</dbReference>
<dbReference type="Pfam" id="PF00348">
    <property type="entry name" value="polyprenyl_synt"/>
    <property type="match status" value="1"/>
</dbReference>
<evidence type="ECO:0000256" key="2">
    <source>
        <dbReference type="ARBA" id="ARBA00006706"/>
    </source>
</evidence>
<sequence>MLDGQDYPEISAPPAGPVEPGGLTGSHGGPPLDRPGSDGTGTDHAGLGAAAHTVPETETANAARTTKTTTGTTDGTTTGTTDGAGTATATATRTGAREAARRSLEDWLTARDGDPLTEQHRWALLPPGKLLRPVLLLESAAAVGGRTEQVEPAATGFELMHAGSLIHDDIIDGDEIRRGRAANHCRYGVERAVVSADALFFAVFETLGECRRRGVSDRLISDATAVIAEAGLDITRGATMELDLSGTLHDDTESYLEMARLKTAALLRAACRTGAVLAGATAEQADALTEFGETLGIAFQIQDDLLPYARPPQKTGGGARTAAGGRTEAEATGAGGGAGAGVGPGVRSAVAAGASGRSVTAGKSRTSDLRNGRPVLPLLLANRYGSDADRALLAELLDAGTDEELRQERLHRLLESTGALSAAQHTADTYLDRCRKALEVLPPSPHRHRLAALADQFNSRGVEAR</sequence>
<evidence type="ECO:0000256" key="6">
    <source>
        <dbReference type="RuleBase" id="RU004466"/>
    </source>
</evidence>
<feature type="compositionally biased region" description="Low complexity" evidence="7">
    <location>
        <begin position="320"/>
        <end position="332"/>
    </location>
</feature>
<dbReference type="SUPFAM" id="SSF48576">
    <property type="entry name" value="Terpenoid synthases"/>
    <property type="match status" value="2"/>
</dbReference>
<dbReference type="PANTHER" id="PTHR12001">
    <property type="entry name" value="GERANYLGERANYL PYROPHOSPHATE SYNTHASE"/>
    <property type="match status" value="1"/>
</dbReference>
<dbReference type="RefSeq" id="WP_241058899.1">
    <property type="nucleotide sequence ID" value="NZ_JAKWJU010000002.1"/>
</dbReference>
<keyword evidence="3 6" id="KW-0808">Transferase</keyword>
<evidence type="ECO:0000313" key="8">
    <source>
        <dbReference type="EMBL" id="MCH6160875.1"/>
    </source>
</evidence>
<dbReference type="InterPro" id="IPR033749">
    <property type="entry name" value="Polyprenyl_synt_CS"/>
</dbReference>
<feature type="region of interest" description="Disordered" evidence="7">
    <location>
        <begin position="1"/>
        <end position="102"/>
    </location>
</feature>
<evidence type="ECO:0000256" key="1">
    <source>
        <dbReference type="ARBA" id="ARBA00001946"/>
    </source>
</evidence>
<dbReference type="CDD" id="cd00685">
    <property type="entry name" value="Trans_IPPS_HT"/>
    <property type="match status" value="1"/>
</dbReference>
<keyword evidence="5" id="KW-0460">Magnesium</keyword>
<dbReference type="Gene3D" id="1.10.600.10">
    <property type="entry name" value="Farnesyl Diphosphate Synthase"/>
    <property type="match status" value="2"/>
</dbReference>
<dbReference type="PANTHER" id="PTHR12001:SF85">
    <property type="entry name" value="SHORT CHAIN ISOPRENYL DIPHOSPHATE SYNTHASE"/>
    <property type="match status" value="1"/>
</dbReference>
<accession>A0ABS9SX68</accession>
<feature type="compositionally biased region" description="Gly residues" evidence="7">
    <location>
        <begin position="333"/>
        <end position="342"/>
    </location>
</feature>
<dbReference type="InterPro" id="IPR008949">
    <property type="entry name" value="Isoprenoid_synthase_dom_sf"/>
</dbReference>
<feature type="region of interest" description="Disordered" evidence="7">
    <location>
        <begin position="312"/>
        <end position="342"/>
    </location>
</feature>
<proteinExistence type="inferred from homology"/>
<evidence type="ECO:0000256" key="3">
    <source>
        <dbReference type="ARBA" id="ARBA00022679"/>
    </source>
</evidence>
<keyword evidence="9" id="KW-1185">Reference proteome</keyword>
<dbReference type="Proteomes" id="UP001166784">
    <property type="component" value="Unassembled WGS sequence"/>
</dbReference>
<reference evidence="8" key="2">
    <citation type="journal article" date="2023" name="Int. J. Syst. Evol. Microbiol.">
        <title>Streptomyces marispadix sp. nov., isolated from marine beach sediment of the Northern Coast of Portugal.</title>
        <authorList>
            <person name="dos Santos J.D.N."/>
            <person name="Vitorino I.R."/>
            <person name="Kallscheuer N."/>
            <person name="Srivastava A."/>
            <person name="Krautwurst S."/>
            <person name="Marz M."/>
            <person name="Jogler C."/>
            <person name="Lobo Da Cunha A."/>
            <person name="Catita J."/>
            <person name="Goncalves H."/>
            <person name="Gonzalez I."/>
            <person name="Reyes F."/>
            <person name="Lage O.M."/>
        </authorList>
    </citation>
    <scope>NUCLEOTIDE SEQUENCE</scope>
    <source>
        <strain evidence="8">M600PL45_2</strain>
    </source>
</reference>
<feature type="compositionally biased region" description="Low complexity" evidence="7">
    <location>
        <begin position="57"/>
        <end position="94"/>
    </location>
</feature>
<comment type="caution">
    <text evidence="8">The sequence shown here is derived from an EMBL/GenBank/DDBJ whole genome shotgun (WGS) entry which is preliminary data.</text>
</comment>